<keyword evidence="3" id="KW-1185">Reference proteome</keyword>
<reference evidence="2 3" key="1">
    <citation type="journal article" date="2017" name="ISME J.">
        <title>Unveiling bifidobacterial biogeography across the mammalian branch of the tree of life.</title>
        <authorList>
            <person name="Milani C."/>
            <person name="Mangifesta M."/>
            <person name="Mancabelli L."/>
            <person name="Lugli G.A."/>
            <person name="James K."/>
            <person name="Duranti S."/>
            <person name="Turroni F."/>
            <person name="Ferrario C."/>
            <person name="Ossiprandi M.C."/>
            <person name="van Sinderen D."/>
            <person name="Ventura M."/>
        </authorList>
    </citation>
    <scope>NUCLEOTIDE SEQUENCE [LARGE SCALE GENOMIC DNA]</scope>
    <source>
        <strain evidence="2 3">70</strain>
    </source>
</reference>
<accession>A0A2A2EJE9</accession>
<dbReference type="Gene3D" id="3.40.50.300">
    <property type="entry name" value="P-loop containing nucleotide triphosphate hydrolases"/>
    <property type="match status" value="1"/>
</dbReference>
<feature type="domain" description="Endonuclease GajA/Old nuclease/RecF-like AAA" evidence="1">
    <location>
        <begin position="2"/>
        <end position="48"/>
    </location>
</feature>
<sequence>MMRLSALKILNHSRVTDLDVEVRDHLVLVGTNESGKSSILRCLDLLLGAPRARLYATLGAADLRDPTRPFIVEASLTGADDTVFATADASGAVRLRLDVRVGDDGETVDIARRVVTDGGGT</sequence>
<dbReference type="Pfam" id="PF13175">
    <property type="entry name" value="AAA_15"/>
    <property type="match status" value="1"/>
</dbReference>
<name>A0A2A2EJE9_9BIFI</name>
<protein>
    <submittedName>
        <fullName evidence="2">ATP-dependent endonuclease</fullName>
    </submittedName>
</protein>
<evidence type="ECO:0000313" key="2">
    <source>
        <dbReference type="EMBL" id="PAU69354.1"/>
    </source>
</evidence>
<dbReference type="RefSeq" id="WP_157909638.1">
    <property type="nucleotide sequence ID" value="NZ_MVOG01000013.1"/>
</dbReference>
<evidence type="ECO:0000259" key="1">
    <source>
        <dbReference type="Pfam" id="PF13175"/>
    </source>
</evidence>
<keyword evidence="2" id="KW-0378">Hydrolase</keyword>
<dbReference type="GO" id="GO:0004519">
    <property type="term" value="F:endonuclease activity"/>
    <property type="evidence" value="ECO:0007669"/>
    <property type="project" value="UniProtKB-KW"/>
</dbReference>
<dbReference type="OrthoDB" id="975794at2"/>
<keyword evidence="2" id="KW-0255">Endonuclease</keyword>
<gene>
    <name evidence="2" type="ORF">B1400_0916</name>
</gene>
<evidence type="ECO:0000313" key="3">
    <source>
        <dbReference type="Proteomes" id="UP000217986"/>
    </source>
</evidence>
<proteinExistence type="predicted"/>
<comment type="caution">
    <text evidence="2">The sequence shown here is derived from an EMBL/GenBank/DDBJ whole genome shotgun (WGS) entry which is preliminary data.</text>
</comment>
<dbReference type="InterPro" id="IPR027417">
    <property type="entry name" value="P-loop_NTPase"/>
</dbReference>
<organism evidence="2 3">
    <name type="scientific">Bifidobacterium italicum</name>
    <dbReference type="NCBI Taxonomy" id="1960968"/>
    <lineage>
        <taxon>Bacteria</taxon>
        <taxon>Bacillati</taxon>
        <taxon>Actinomycetota</taxon>
        <taxon>Actinomycetes</taxon>
        <taxon>Bifidobacteriales</taxon>
        <taxon>Bifidobacteriaceae</taxon>
        <taxon>Bifidobacterium</taxon>
    </lineage>
</organism>
<dbReference type="EMBL" id="MVOG01000013">
    <property type="protein sequence ID" value="PAU69354.1"/>
    <property type="molecule type" value="Genomic_DNA"/>
</dbReference>
<feature type="non-terminal residue" evidence="2">
    <location>
        <position position="121"/>
    </location>
</feature>
<dbReference type="InterPro" id="IPR041685">
    <property type="entry name" value="AAA_GajA/Old/RecF-like"/>
</dbReference>
<dbReference type="AlphaFoldDB" id="A0A2A2EJE9"/>
<keyword evidence="2" id="KW-0540">Nuclease</keyword>
<dbReference type="Proteomes" id="UP000217986">
    <property type="component" value="Unassembled WGS sequence"/>
</dbReference>
<dbReference type="SUPFAM" id="SSF52540">
    <property type="entry name" value="P-loop containing nucleoside triphosphate hydrolases"/>
    <property type="match status" value="1"/>
</dbReference>